<evidence type="ECO:0000313" key="3">
    <source>
        <dbReference type="Proteomes" id="UP000288216"/>
    </source>
</evidence>
<dbReference type="EMBL" id="BFAA01003782">
    <property type="protein sequence ID" value="GCB61373.1"/>
    <property type="molecule type" value="Genomic_DNA"/>
</dbReference>
<protein>
    <submittedName>
        <fullName evidence="2">Uncharacterized protein</fullName>
    </submittedName>
</protein>
<gene>
    <name evidence="2" type="ORF">scyTo_0009325</name>
</gene>
<feature type="compositionally biased region" description="Low complexity" evidence="1">
    <location>
        <begin position="50"/>
        <end position="67"/>
    </location>
</feature>
<dbReference type="AlphaFoldDB" id="A0A401NKH2"/>
<accession>A0A401NKH2</accession>
<comment type="caution">
    <text evidence="2">The sequence shown here is derived from an EMBL/GenBank/DDBJ whole genome shotgun (WGS) entry which is preliminary data.</text>
</comment>
<proteinExistence type="predicted"/>
<reference evidence="2 3" key="1">
    <citation type="journal article" date="2018" name="Nat. Ecol. Evol.">
        <title>Shark genomes provide insights into elasmobranch evolution and the origin of vertebrates.</title>
        <authorList>
            <person name="Hara Y"/>
            <person name="Yamaguchi K"/>
            <person name="Onimaru K"/>
            <person name="Kadota M"/>
            <person name="Koyanagi M"/>
            <person name="Keeley SD"/>
            <person name="Tatsumi K"/>
            <person name="Tanaka K"/>
            <person name="Motone F"/>
            <person name="Kageyama Y"/>
            <person name="Nozu R"/>
            <person name="Adachi N"/>
            <person name="Nishimura O"/>
            <person name="Nakagawa R"/>
            <person name="Tanegashima C"/>
            <person name="Kiyatake I"/>
            <person name="Matsumoto R"/>
            <person name="Murakumo K"/>
            <person name="Nishida K"/>
            <person name="Terakita A"/>
            <person name="Kuratani S"/>
            <person name="Sato K"/>
            <person name="Hyodo S Kuraku.S."/>
        </authorList>
    </citation>
    <scope>NUCLEOTIDE SEQUENCE [LARGE SCALE GENOMIC DNA]</scope>
</reference>
<feature type="region of interest" description="Disordered" evidence="1">
    <location>
        <begin position="1"/>
        <end position="67"/>
    </location>
</feature>
<feature type="compositionally biased region" description="Low complexity" evidence="1">
    <location>
        <begin position="19"/>
        <end position="32"/>
    </location>
</feature>
<organism evidence="2 3">
    <name type="scientific">Scyliorhinus torazame</name>
    <name type="common">Cloudy catshark</name>
    <name type="synonym">Catulus torazame</name>
    <dbReference type="NCBI Taxonomy" id="75743"/>
    <lineage>
        <taxon>Eukaryota</taxon>
        <taxon>Metazoa</taxon>
        <taxon>Chordata</taxon>
        <taxon>Craniata</taxon>
        <taxon>Vertebrata</taxon>
        <taxon>Chondrichthyes</taxon>
        <taxon>Elasmobranchii</taxon>
        <taxon>Galeomorphii</taxon>
        <taxon>Galeoidea</taxon>
        <taxon>Carcharhiniformes</taxon>
        <taxon>Scyliorhinidae</taxon>
        <taxon>Scyliorhinus</taxon>
    </lineage>
</organism>
<feature type="compositionally biased region" description="Basic and acidic residues" evidence="1">
    <location>
        <begin position="34"/>
        <end position="49"/>
    </location>
</feature>
<evidence type="ECO:0000256" key="1">
    <source>
        <dbReference type="SAM" id="MobiDB-lite"/>
    </source>
</evidence>
<sequence length="67" mass="6788">MPARGEGVSNSNGAERARGVVGRSRVATAARGPGHSDERAERPRSRDRVAVPAVTSAAPAAPVEVVG</sequence>
<keyword evidence="3" id="KW-1185">Reference proteome</keyword>
<dbReference type="Proteomes" id="UP000288216">
    <property type="component" value="Unassembled WGS sequence"/>
</dbReference>
<evidence type="ECO:0000313" key="2">
    <source>
        <dbReference type="EMBL" id="GCB61373.1"/>
    </source>
</evidence>
<name>A0A401NKH2_SCYTO</name>